<protein>
    <submittedName>
        <fullName evidence="6">Beta-ketoacyl-[acyl-carrier-protein] synthase family protein</fullName>
    </submittedName>
</protein>
<dbReference type="Proteomes" id="UP000295345">
    <property type="component" value="Unassembled WGS sequence"/>
</dbReference>
<dbReference type="RefSeq" id="WP_132816880.1">
    <property type="nucleotide sequence ID" value="NZ_SMKI01000044.1"/>
</dbReference>
<dbReference type="InterPro" id="IPR000794">
    <property type="entry name" value="Beta-ketoacyl_synthase"/>
</dbReference>
<dbReference type="SUPFAM" id="SSF53901">
    <property type="entry name" value="Thiolase-like"/>
    <property type="match status" value="2"/>
</dbReference>
<dbReference type="PROSITE" id="PS52004">
    <property type="entry name" value="KS3_2"/>
    <property type="match status" value="1"/>
</dbReference>
<keyword evidence="7" id="KW-1185">Reference proteome</keyword>
<dbReference type="AlphaFoldDB" id="A0A4R4TR54"/>
<dbReference type="FunFam" id="3.40.47.10:FF:000018">
    <property type="entry name" value="3-oxoacyl-[acyl-carrier-protein] synthase 2"/>
    <property type="match status" value="1"/>
</dbReference>
<dbReference type="PROSITE" id="PS00606">
    <property type="entry name" value="KS3_1"/>
    <property type="match status" value="1"/>
</dbReference>
<dbReference type="Pfam" id="PF02801">
    <property type="entry name" value="Ketoacyl-synt_C"/>
    <property type="match status" value="1"/>
</dbReference>
<dbReference type="Gene3D" id="3.40.47.10">
    <property type="match status" value="2"/>
</dbReference>
<evidence type="ECO:0000313" key="6">
    <source>
        <dbReference type="EMBL" id="TDC77872.1"/>
    </source>
</evidence>
<dbReference type="Pfam" id="PF00109">
    <property type="entry name" value="ketoacyl-synt"/>
    <property type="match status" value="1"/>
</dbReference>
<evidence type="ECO:0000256" key="4">
    <source>
        <dbReference type="RuleBase" id="RU003694"/>
    </source>
</evidence>
<name>A0A4R4TR54_9ACTN</name>
<sequence length="415" mass="42048">MSRRTPAEGAVAVTGIGLVTPAGIGAGENWRRLLSGAPTARRDPELAGLPVDIACRVPGFDPAALLGRSTSWRLDRVSQLALVAAEEALADAGLDPTTWDGARVGVVLGNALGGTAAYEAAHDAVRDDGPDGVSPLVMVNWPVNMISGYLATRYRAGGPNLVVATACASGVTAVGTARQLLRSGVCDIALAGASEAPLSRTPMAAYHKMGALSTRTDEPAAASRPFDADRNGFVAAEAAAVLVLEREADARARGTTPHAVVTGYGASADGHHPSAPDPTGAGVERALRAALLDADLAPGDIDHVNAHGTSTRLNDLMESQLIERVLAGGPSVTSTKGVTGHALGAAGAIEVAYAALTVENGLVPPTANLDKIDPDIHVDVVAGAPRPQRIGAATSHSFGFGGQNAVLVLENAGSR</sequence>
<dbReference type="EMBL" id="SMKI01000044">
    <property type="protein sequence ID" value="TDC77872.1"/>
    <property type="molecule type" value="Genomic_DNA"/>
</dbReference>
<evidence type="ECO:0000256" key="3">
    <source>
        <dbReference type="ARBA" id="ARBA00023315"/>
    </source>
</evidence>
<evidence type="ECO:0000256" key="2">
    <source>
        <dbReference type="ARBA" id="ARBA00022679"/>
    </source>
</evidence>
<accession>A0A4R4TR54</accession>
<evidence type="ECO:0000256" key="1">
    <source>
        <dbReference type="ARBA" id="ARBA00008467"/>
    </source>
</evidence>
<keyword evidence="2 4" id="KW-0808">Transferase</keyword>
<organism evidence="6 7">
    <name type="scientific">Streptomyces hainanensis</name>
    <dbReference type="NCBI Taxonomy" id="402648"/>
    <lineage>
        <taxon>Bacteria</taxon>
        <taxon>Bacillati</taxon>
        <taxon>Actinomycetota</taxon>
        <taxon>Actinomycetes</taxon>
        <taxon>Kitasatosporales</taxon>
        <taxon>Streptomycetaceae</taxon>
        <taxon>Streptomyces</taxon>
    </lineage>
</organism>
<dbReference type="InterPro" id="IPR014030">
    <property type="entry name" value="Ketoacyl_synth_N"/>
</dbReference>
<dbReference type="InterPro" id="IPR020841">
    <property type="entry name" value="PKS_Beta-ketoAc_synthase_dom"/>
</dbReference>
<keyword evidence="3" id="KW-0012">Acyltransferase</keyword>
<dbReference type="OrthoDB" id="9808669at2"/>
<evidence type="ECO:0000313" key="7">
    <source>
        <dbReference type="Proteomes" id="UP000295345"/>
    </source>
</evidence>
<proteinExistence type="inferred from homology"/>
<gene>
    <name evidence="6" type="ORF">E1283_06260</name>
</gene>
<dbReference type="GO" id="GO:0006633">
    <property type="term" value="P:fatty acid biosynthetic process"/>
    <property type="evidence" value="ECO:0007669"/>
    <property type="project" value="InterPro"/>
</dbReference>
<dbReference type="PANTHER" id="PTHR11712">
    <property type="entry name" value="POLYKETIDE SYNTHASE-RELATED"/>
    <property type="match status" value="1"/>
</dbReference>
<dbReference type="SMART" id="SM00825">
    <property type="entry name" value="PKS_KS"/>
    <property type="match status" value="1"/>
</dbReference>
<reference evidence="6 7" key="1">
    <citation type="submission" date="2019-03" db="EMBL/GenBank/DDBJ databases">
        <title>Draft genome sequences of novel Actinobacteria.</title>
        <authorList>
            <person name="Sahin N."/>
            <person name="Ay H."/>
            <person name="Saygin H."/>
        </authorList>
    </citation>
    <scope>NUCLEOTIDE SEQUENCE [LARGE SCALE GENOMIC DNA]</scope>
    <source>
        <strain evidence="6 7">DSM 41900</strain>
    </source>
</reference>
<dbReference type="InterPro" id="IPR016039">
    <property type="entry name" value="Thiolase-like"/>
</dbReference>
<dbReference type="InterPro" id="IPR018201">
    <property type="entry name" value="Ketoacyl_synth_AS"/>
</dbReference>
<evidence type="ECO:0000259" key="5">
    <source>
        <dbReference type="PROSITE" id="PS52004"/>
    </source>
</evidence>
<dbReference type="PANTHER" id="PTHR11712:SF347">
    <property type="entry name" value="BETA KETOACYL-ACYL CARRIER PROTEIN SYNTHASE"/>
    <property type="match status" value="1"/>
</dbReference>
<dbReference type="GO" id="GO:0004315">
    <property type="term" value="F:3-oxoacyl-[acyl-carrier-protein] synthase activity"/>
    <property type="evidence" value="ECO:0007669"/>
    <property type="project" value="InterPro"/>
</dbReference>
<dbReference type="InterPro" id="IPR014031">
    <property type="entry name" value="Ketoacyl_synth_C"/>
</dbReference>
<comment type="caution">
    <text evidence="6">The sequence shown here is derived from an EMBL/GenBank/DDBJ whole genome shotgun (WGS) entry which is preliminary data.</text>
</comment>
<comment type="similarity">
    <text evidence="1 4">Belongs to the thiolase-like superfamily. Beta-ketoacyl-ACP synthases family.</text>
</comment>
<feature type="domain" description="Ketosynthase family 3 (KS3)" evidence="5">
    <location>
        <begin position="8"/>
        <end position="411"/>
    </location>
</feature>
<dbReference type="NCBIfam" id="NF005589">
    <property type="entry name" value="PRK07314.1"/>
    <property type="match status" value="1"/>
</dbReference>
<dbReference type="CDD" id="cd00834">
    <property type="entry name" value="KAS_I_II"/>
    <property type="match status" value="1"/>
</dbReference>